<keyword evidence="1" id="KW-0489">Methyltransferase</keyword>
<dbReference type="GO" id="GO:0005829">
    <property type="term" value="C:cytosol"/>
    <property type="evidence" value="ECO:0007669"/>
    <property type="project" value="TreeGrafter"/>
</dbReference>
<keyword evidence="2" id="KW-1185">Reference proteome</keyword>
<dbReference type="SUPFAM" id="SSF53335">
    <property type="entry name" value="S-adenosyl-L-methionine-dependent methyltransferases"/>
    <property type="match status" value="1"/>
</dbReference>
<dbReference type="PANTHER" id="PTHR14614:SF156">
    <property type="entry name" value="PROTEIN-LYSINE N-METHYLTRANSFERASE EFM2"/>
    <property type="match status" value="1"/>
</dbReference>
<dbReference type="GO" id="GO:0032259">
    <property type="term" value="P:methylation"/>
    <property type="evidence" value="ECO:0007669"/>
    <property type="project" value="UniProtKB-KW"/>
</dbReference>
<proteinExistence type="predicted"/>
<accession>A0AAN6PJU4</accession>
<dbReference type="Proteomes" id="UP001303115">
    <property type="component" value="Unassembled WGS sequence"/>
</dbReference>
<protein>
    <submittedName>
        <fullName evidence="1">Methyltransferase-domain-containing protein</fullName>
    </submittedName>
</protein>
<dbReference type="GO" id="GO:0008757">
    <property type="term" value="F:S-adenosylmethionine-dependent methyltransferase activity"/>
    <property type="evidence" value="ECO:0007669"/>
    <property type="project" value="UniProtKB-ARBA"/>
</dbReference>
<dbReference type="AlphaFoldDB" id="A0AAN6PJU4"/>
<dbReference type="InterPro" id="IPR019410">
    <property type="entry name" value="Methyltransf_16"/>
</dbReference>
<dbReference type="InterPro" id="IPR029063">
    <property type="entry name" value="SAM-dependent_MTases_sf"/>
</dbReference>
<evidence type="ECO:0000313" key="2">
    <source>
        <dbReference type="Proteomes" id="UP001303115"/>
    </source>
</evidence>
<keyword evidence="1" id="KW-0808">Transferase</keyword>
<reference evidence="2" key="1">
    <citation type="journal article" date="2023" name="Mol. Phylogenet. Evol.">
        <title>Genome-scale phylogeny and comparative genomics of the fungal order Sordariales.</title>
        <authorList>
            <person name="Hensen N."/>
            <person name="Bonometti L."/>
            <person name="Westerberg I."/>
            <person name="Brannstrom I.O."/>
            <person name="Guillou S."/>
            <person name="Cros-Aarteil S."/>
            <person name="Calhoun S."/>
            <person name="Haridas S."/>
            <person name="Kuo A."/>
            <person name="Mondo S."/>
            <person name="Pangilinan J."/>
            <person name="Riley R."/>
            <person name="LaButti K."/>
            <person name="Andreopoulos B."/>
            <person name="Lipzen A."/>
            <person name="Chen C."/>
            <person name="Yan M."/>
            <person name="Daum C."/>
            <person name="Ng V."/>
            <person name="Clum A."/>
            <person name="Steindorff A."/>
            <person name="Ohm R.A."/>
            <person name="Martin F."/>
            <person name="Silar P."/>
            <person name="Natvig D.O."/>
            <person name="Lalanne C."/>
            <person name="Gautier V."/>
            <person name="Ament-Velasquez S.L."/>
            <person name="Kruys A."/>
            <person name="Hutchinson M.I."/>
            <person name="Powell A.J."/>
            <person name="Barry K."/>
            <person name="Miller A.N."/>
            <person name="Grigoriev I.V."/>
            <person name="Debuchy R."/>
            <person name="Gladieux P."/>
            <person name="Hiltunen Thoren M."/>
            <person name="Johannesson H."/>
        </authorList>
    </citation>
    <scope>NUCLEOTIDE SEQUENCE [LARGE SCALE GENOMIC DNA]</scope>
    <source>
        <strain evidence="2">CBS 284.82</strain>
    </source>
</reference>
<gene>
    <name evidence="1" type="ORF">C8A01DRAFT_36142</name>
</gene>
<dbReference type="Gene3D" id="3.40.50.150">
    <property type="entry name" value="Vaccinia Virus protein VP39"/>
    <property type="match status" value="1"/>
</dbReference>
<dbReference type="EMBL" id="MU854390">
    <property type="protein sequence ID" value="KAK4039835.1"/>
    <property type="molecule type" value="Genomic_DNA"/>
</dbReference>
<dbReference type="Pfam" id="PF10294">
    <property type="entry name" value="Methyltransf_16"/>
    <property type="match status" value="1"/>
</dbReference>
<name>A0AAN6PJU4_9PEZI</name>
<evidence type="ECO:0000313" key="1">
    <source>
        <dbReference type="EMBL" id="KAK4039835.1"/>
    </source>
</evidence>
<organism evidence="1 2">
    <name type="scientific">Parachaetomium inaequale</name>
    <dbReference type="NCBI Taxonomy" id="2588326"/>
    <lineage>
        <taxon>Eukaryota</taxon>
        <taxon>Fungi</taxon>
        <taxon>Dikarya</taxon>
        <taxon>Ascomycota</taxon>
        <taxon>Pezizomycotina</taxon>
        <taxon>Sordariomycetes</taxon>
        <taxon>Sordariomycetidae</taxon>
        <taxon>Sordariales</taxon>
        <taxon>Chaetomiaceae</taxon>
        <taxon>Parachaetomium</taxon>
    </lineage>
</organism>
<sequence>MRDTALPPPPEEELPHLWQKPAYEVLFARLKKLRVEPRVWTLHDSRTDILKEQAVTAHDRREIVSFLSSIIKSSLAWLDSDDERELVWEEASKRMSERCGRTAMGEITRRWPFEDHGYGAFSLAIREPPLTGDSLGLKTWGSSYALAQLLHEFAAGPLAHLFVPGPLSTPQEVLELGSGTGLLGLAAACIWKTSVVLTDLPTIIPNLAHNASLNQEVVDGQGGRAEVAPLTWGGGREDIDSMFWELNRYQLIIVADPLYDDDHPALLSSAVHEQLALNSDARALVMVPQRDETTKGLLRTLREELARGASPLLCLEESIVNGQDDWGDENDDDEMRHVGFWWGIFGRDQSGAS</sequence>
<dbReference type="PANTHER" id="PTHR14614">
    <property type="entry name" value="HEPATOCELLULAR CARCINOMA-ASSOCIATED ANTIGEN"/>
    <property type="match status" value="1"/>
</dbReference>
<comment type="caution">
    <text evidence="1">The sequence shown here is derived from an EMBL/GenBank/DDBJ whole genome shotgun (WGS) entry which is preliminary data.</text>
</comment>